<dbReference type="Gene3D" id="6.10.250.1050">
    <property type="match status" value="1"/>
</dbReference>
<proteinExistence type="inferred from homology"/>
<feature type="compositionally biased region" description="Polar residues" evidence="3">
    <location>
        <begin position="18"/>
        <end position="38"/>
    </location>
</feature>
<dbReference type="Ensembl" id="ENSMMMT00000014317.1">
    <property type="protein sequence ID" value="ENSMMMP00000012530.1"/>
    <property type="gene ID" value="ENSMMMG00000011202.1"/>
</dbReference>
<keyword evidence="5" id="KW-1185">Reference proteome</keyword>
<evidence type="ECO:0000313" key="4">
    <source>
        <dbReference type="Ensembl" id="ENSMMMP00000012530.1"/>
    </source>
</evidence>
<feature type="region of interest" description="Disordered" evidence="3">
    <location>
        <begin position="1"/>
        <end position="53"/>
    </location>
</feature>
<dbReference type="InterPro" id="IPR007062">
    <property type="entry name" value="PPI-2"/>
</dbReference>
<evidence type="ECO:0000256" key="1">
    <source>
        <dbReference type="ARBA" id="ARBA00005472"/>
    </source>
</evidence>
<organism evidence="4 5">
    <name type="scientific">Marmota marmota marmota</name>
    <name type="common">Alpine marmot</name>
    <dbReference type="NCBI Taxonomy" id="9994"/>
    <lineage>
        <taxon>Eukaryota</taxon>
        <taxon>Metazoa</taxon>
        <taxon>Chordata</taxon>
        <taxon>Craniata</taxon>
        <taxon>Vertebrata</taxon>
        <taxon>Euteleostomi</taxon>
        <taxon>Mammalia</taxon>
        <taxon>Eutheria</taxon>
        <taxon>Euarchontoglires</taxon>
        <taxon>Glires</taxon>
        <taxon>Rodentia</taxon>
        <taxon>Sciuromorpha</taxon>
        <taxon>Sciuridae</taxon>
        <taxon>Xerinae</taxon>
        <taxon>Marmotini</taxon>
        <taxon>Marmota</taxon>
    </lineage>
</organism>
<evidence type="ECO:0000256" key="3">
    <source>
        <dbReference type="SAM" id="MobiDB-lite"/>
    </source>
</evidence>
<feature type="compositionally biased region" description="Basic and acidic residues" evidence="3">
    <location>
        <begin position="39"/>
        <end position="53"/>
    </location>
</feature>
<accession>A0A8C5ZBS7</accession>
<reference evidence="4" key="2">
    <citation type="submission" date="2025-09" db="UniProtKB">
        <authorList>
            <consortium name="Ensembl"/>
        </authorList>
    </citation>
    <scope>IDENTIFICATION</scope>
</reference>
<dbReference type="GeneTree" id="ENSGT00940000164483"/>
<dbReference type="Proteomes" id="UP000694407">
    <property type="component" value="Unplaced"/>
</dbReference>
<evidence type="ECO:0000313" key="5">
    <source>
        <dbReference type="Proteomes" id="UP000694407"/>
    </source>
</evidence>
<dbReference type="GO" id="GO:0009966">
    <property type="term" value="P:regulation of signal transduction"/>
    <property type="evidence" value="ECO:0007669"/>
    <property type="project" value="InterPro"/>
</dbReference>
<reference evidence="4" key="1">
    <citation type="submission" date="2025-08" db="UniProtKB">
        <authorList>
            <consortium name="Ensembl"/>
        </authorList>
    </citation>
    <scope>IDENTIFICATION</scope>
</reference>
<protein>
    <submittedName>
        <fullName evidence="4">Uncharacterized protein</fullName>
    </submittedName>
</protein>
<name>A0A8C5ZBS7_MARMA</name>
<sequence>MAASTTSHRPIKGILKNKVSTSSSVASPAQPSGGATQEVQRKKSQRWDESNILETHRSSYRDYDLMKINEPVHTQSFMMYHRLSWH</sequence>
<dbReference type="AlphaFoldDB" id="A0A8C5ZBS7"/>
<comment type="similarity">
    <text evidence="1">Belongs to the protein phosphatase inhibitor 2 family.</text>
</comment>
<keyword evidence="2" id="KW-0650">Protein phosphatase inhibitor</keyword>
<dbReference type="Pfam" id="PF04979">
    <property type="entry name" value="IPP-2"/>
    <property type="match status" value="1"/>
</dbReference>
<dbReference type="GO" id="GO:0004864">
    <property type="term" value="F:protein phosphatase inhibitor activity"/>
    <property type="evidence" value="ECO:0007669"/>
    <property type="project" value="UniProtKB-KW"/>
</dbReference>
<evidence type="ECO:0000256" key="2">
    <source>
        <dbReference type="ARBA" id="ARBA00023272"/>
    </source>
</evidence>